<keyword evidence="3" id="KW-1185">Reference proteome</keyword>
<feature type="compositionally biased region" description="Low complexity" evidence="1">
    <location>
        <begin position="1693"/>
        <end position="1706"/>
    </location>
</feature>
<organism evidence="2 3">
    <name type="scientific">Porcisia hertigi</name>
    <dbReference type="NCBI Taxonomy" id="2761500"/>
    <lineage>
        <taxon>Eukaryota</taxon>
        <taxon>Discoba</taxon>
        <taxon>Euglenozoa</taxon>
        <taxon>Kinetoplastea</taxon>
        <taxon>Metakinetoplastina</taxon>
        <taxon>Trypanosomatida</taxon>
        <taxon>Trypanosomatidae</taxon>
        <taxon>Leishmaniinae</taxon>
        <taxon>Porcisia</taxon>
    </lineage>
</organism>
<feature type="region of interest" description="Disordered" evidence="1">
    <location>
        <begin position="1683"/>
        <end position="1714"/>
    </location>
</feature>
<comment type="caution">
    <text evidence="2">The sequence shown here is derived from an EMBL/GenBank/DDBJ whole genome shotgun (WGS) entry which is preliminary data.</text>
</comment>
<feature type="region of interest" description="Disordered" evidence="1">
    <location>
        <begin position="243"/>
        <end position="269"/>
    </location>
</feature>
<feature type="compositionally biased region" description="Low complexity" evidence="1">
    <location>
        <begin position="243"/>
        <end position="253"/>
    </location>
</feature>
<feature type="compositionally biased region" description="Polar residues" evidence="1">
    <location>
        <begin position="777"/>
        <end position="796"/>
    </location>
</feature>
<sequence length="1733" mass="181960">MNSDRRREVRTARRLRRHQRNEADGNNAHGAVSGSSAQGGRSLAPILGATLDSTRDSGPAASVTGGRRTASITSRDEAQRLSERMQQQRQVKSRADQMLSQRETYIREQYAPNAAAASESGPTQQQQGSAYAFNRNELLASLIGDSKANFFKLDHDLTEDHSIATRRLHNSVFAHANSFLLLFRDVDRASDLVEALKANVQGTKAAISSISKYTSANMVGGGGGASSTSKLSGAADVRGSGTESGSVFSSSLGGAAGDGDPRRFARPSLVSRRMAQRYASGGSSDMSLLNGGDVRFGGGIGGAADIDPSTAASSSRTTTRVSTIPRSGVAAEEDTAAGGGVDAIPASAGASCPTTRGLNVFSVRQWRRTIGMGTSLAARASFGDREEAESRAAAPGRCLRSGTGMTGSSSAPAEPRTAAARSEKEATDTAAFVDILREEVNQLLTERRHVDAAELLCRLADEATAKGCMPFLLDLEAALVSSVVTNVVKIPVTPMYVESLHIPLIQLLLRFGRSRSAAAVYLGMHTSWLHGEVQRLQSRSNPQYASLITVDFLVRAIRRTVRRQHTLRFSLAAALPFMEDGSADISGAGTAGKNDSKQPTPGARHAAAINGAGVVAKQVPASPRGATAASPGSLIPPNSAALLWVRCNVERFACDVLATHLLSFGTGTDGGDPTRIRQAAQMIAQTSRVMQRLSTDGFAGCDTLIMRQLTPSLVILEDDFTRLTGERVEHGGRAMMEQLIMSSLAFYEANLSNTVASAAAAPPAAATASDVSKADATGSTATPGPSLTAQSARPAPQCTTFPYQPSRCDDVARKARVCCQELVQLIRSLPLSGHSLLIQLLLAPASSSLFKNVSLAGGSAAPGSPSPPSRTTPAIKRSGPSFGGEGDAITYCAVDGSAAVSTLRKPGTSSIVPPTTPLTVHLFTTAPPPPLSSERFRFLRYTNGCSSTHVRLLQSLCGYVAALTGADQLPAEVMTSASVQEQESLTSAAGTAMRVQQAECIAYLLTNAMVAESVDAVLCNLISRMIVVLLHQRKSLVRFLSSEEFLTSHRRLFPSASTNSAVSDAPLFSNPSTSPAWVLDSTLCLLSDVLGLGVWVSFFTRGGAMAHMLADAQFSFRTQHLERVQREMPRLVQGWMCATLLLSADVTRAEAVLAPSTASGPGFSTTTPLVALQQNVLFGAQVLDGGDGRSPKAGSKGKVSFSSVAAATVKRAHKTHSDMASVLLSIPVTSPSSAPLPSPAAGDKKNTVAASLFAGAGVREERMLKLIVMFLDRKYCTPADYKVHHYVVDSARASSDKSASAGLSGVWAIRGQLGSYPKFPIGELREHRSDEGFLFHWCVQISLHLLTFFQERLITPSYVMNQRAAEAKGGVAAFLKAGLPFPLKGCITPEEDTLLAAWCAGGGNYVTAVALLQFLVMRLLRDGLCRADTWSAVYGCPVAQWRGDEAVLRQQLFFFSLFAYLWAPLFSGGRAPRARSAGLGRTAAASSSPTKEEASVSSFLVDGLPSLAVLEWMTCGGVLSSSTDADSVAAATASAPLTTIPANLTAVDVLFGTEGIIHMASGGGEGAGVGAAVSTQAPMGGRGASWRAKAGGGGTAASPASAGASVASPATSSNAILARHELFSPHAPWIPDGPLRVLRRFFQEQLNESRAIPALTSDVMRARVERAMTGINLLDFVGTSLGMDEEESEDDSSSSTTICSSESIGSANGGPPPSQVTLQNLRDLIAVYTLPLS</sequence>
<accession>A0A836YHJ5</accession>
<feature type="region of interest" description="Disordered" evidence="1">
    <location>
        <begin position="772"/>
        <end position="796"/>
    </location>
</feature>
<evidence type="ECO:0000313" key="2">
    <source>
        <dbReference type="EMBL" id="KAG5511185.1"/>
    </source>
</evidence>
<dbReference type="Proteomes" id="UP000674318">
    <property type="component" value="Chromosome 6"/>
</dbReference>
<dbReference type="GO" id="GO:0005634">
    <property type="term" value="C:nucleus"/>
    <property type="evidence" value="ECO:0007669"/>
    <property type="project" value="InterPro"/>
</dbReference>
<feature type="compositionally biased region" description="Basic and acidic residues" evidence="1">
    <location>
        <begin position="74"/>
        <end position="83"/>
    </location>
</feature>
<dbReference type="GO" id="GO:0003677">
    <property type="term" value="F:DNA binding"/>
    <property type="evidence" value="ECO:0007669"/>
    <property type="project" value="InterPro"/>
</dbReference>
<dbReference type="InterPro" id="IPR040266">
    <property type="entry name" value="TRNP1"/>
</dbReference>
<dbReference type="GeneID" id="94293145"/>
<feature type="compositionally biased region" description="Low complexity" evidence="1">
    <location>
        <begin position="306"/>
        <end position="323"/>
    </location>
</feature>
<feature type="region of interest" description="Disordered" evidence="1">
    <location>
        <begin position="387"/>
        <end position="425"/>
    </location>
</feature>
<feature type="region of interest" description="Disordered" evidence="1">
    <location>
        <begin position="856"/>
        <end position="880"/>
    </location>
</feature>
<feature type="region of interest" description="Disordered" evidence="1">
    <location>
        <begin position="1"/>
        <end position="96"/>
    </location>
</feature>
<gene>
    <name evidence="2" type="ORF">JKF63_07127</name>
</gene>
<dbReference type="GO" id="GO:0042127">
    <property type="term" value="P:regulation of cell population proliferation"/>
    <property type="evidence" value="ECO:0007669"/>
    <property type="project" value="InterPro"/>
</dbReference>
<proteinExistence type="predicted"/>
<feature type="region of interest" description="Disordered" evidence="1">
    <location>
        <begin position="306"/>
        <end position="336"/>
    </location>
</feature>
<dbReference type="PANTHER" id="PTHR40714">
    <property type="entry name" value="TMF-REGULATED NUCLEAR PROTEIN 1"/>
    <property type="match status" value="1"/>
</dbReference>
<name>A0A836YHJ5_9TRYP</name>
<dbReference type="OrthoDB" id="250530at2759"/>
<feature type="compositionally biased region" description="Low complexity" evidence="1">
    <location>
        <begin position="1596"/>
        <end position="1606"/>
    </location>
</feature>
<dbReference type="RefSeq" id="XP_067759506.1">
    <property type="nucleotide sequence ID" value="XM_067903068.1"/>
</dbReference>
<dbReference type="KEGG" id="phet:94293145"/>
<reference evidence="2 3" key="1">
    <citation type="submission" date="2021-02" db="EMBL/GenBank/DDBJ databases">
        <title>Porcisia hertigi Genome sequencing and assembly.</title>
        <authorList>
            <person name="Almutairi H."/>
            <person name="Gatherer D."/>
        </authorList>
    </citation>
    <scope>NUCLEOTIDE SEQUENCE [LARGE SCALE GENOMIC DNA]</scope>
    <source>
        <strain evidence="2 3">C119</strain>
    </source>
</reference>
<protein>
    <submittedName>
        <fullName evidence="2">Uncharacterized protein</fullName>
    </submittedName>
</protein>
<feature type="region of interest" description="Disordered" evidence="1">
    <location>
        <begin position="1580"/>
        <end position="1606"/>
    </location>
</feature>
<feature type="compositionally biased region" description="Basic and acidic residues" evidence="1">
    <location>
        <begin position="1"/>
        <end position="11"/>
    </location>
</feature>
<evidence type="ECO:0000256" key="1">
    <source>
        <dbReference type="SAM" id="MobiDB-lite"/>
    </source>
</evidence>
<feature type="compositionally biased region" description="Acidic residues" evidence="1">
    <location>
        <begin position="1683"/>
        <end position="1692"/>
    </location>
</feature>
<evidence type="ECO:0000313" key="3">
    <source>
        <dbReference type="Proteomes" id="UP000674318"/>
    </source>
</evidence>
<dbReference type="PANTHER" id="PTHR40714:SF1">
    <property type="entry name" value="TMF-REGULATED NUCLEAR PROTEIN 1"/>
    <property type="match status" value="1"/>
</dbReference>
<dbReference type="EMBL" id="JAFJZO010000006">
    <property type="protein sequence ID" value="KAG5511185.1"/>
    <property type="molecule type" value="Genomic_DNA"/>
</dbReference>